<reference evidence="1 2" key="1">
    <citation type="submission" date="2017-05" db="EMBL/GenBank/DDBJ databases">
        <title>Complete genome sequence of Streptomyces sp. SCSIO 03032 revealed the diverse biosynthetic pathways for its bioactive secondary metabolites.</title>
        <authorList>
            <person name="Ma L."/>
            <person name="Zhu Y."/>
            <person name="Zhang W."/>
            <person name="Zhang G."/>
            <person name="Tian X."/>
            <person name="Zhang S."/>
            <person name="Zhang C."/>
        </authorList>
    </citation>
    <scope>NUCLEOTIDE SEQUENCE [LARGE SCALE GENOMIC DNA]</scope>
    <source>
        <strain evidence="1 2">SCSIO 03032</strain>
    </source>
</reference>
<accession>A0A1W7CUV6</accession>
<dbReference type="RefSeq" id="WP_086158075.1">
    <property type="nucleotide sequence ID" value="NZ_CP021121.1"/>
</dbReference>
<sequence length="84" mass="9403">MRSEPTPFTGGPLDGQVLPVLVGPTGKPPRVYEVPVPGRPGEPDTVHVYQLEAAAYTRRLRLPRGWVYVYAPDATPSRSHRRRR</sequence>
<evidence type="ECO:0000313" key="1">
    <source>
        <dbReference type="EMBL" id="ARQ68568.1"/>
    </source>
</evidence>
<keyword evidence="2" id="KW-1185">Reference proteome</keyword>
<dbReference type="AlphaFoldDB" id="A0A1W7CUV6"/>
<dbReference type="OrthoDB" id="3855550at2"/>
<dbReference type="KEGG" id="smao:CAG99_06595"/>
<proteinExistence type="predicted"/>
<name>A0A1W7CUV6_9ACTN</name>
<gene>
    <name evidence="1" type="ORF">CAG99_06595</name>
</gene>
<dbReference type="Proteomes" id="UP000194218">
    <property type="component" value="Chromosome"/>
</dbReference>
<organism evidence="1 2">
    <name type="scientific">Streptomyces marincola</name>
    <dbReference type="NCBI Taxonomy" id="2878388"/>
    <lineage>
        <taxon>Bacteria</taxon>
        <taxon>Bacillati</taxon>
        <taxon>Actinomycetota</taxon>
        <taxon>Actinomycetes</taxon>
        <taxon>Kitasatosporales</taxon>
        <taxon>Streptomycetaceae</taxon>
        <taxon>Streptomyces</taxon>
    </lineage>
</organism>
<protein>
    <submittedName>
        <fullName evidence="1">Uncharacterized protein</fullName>
    </submittedName>
</protein>
<evidence type="ECO:0000313" key="2">
    <source>
        <dbReference type="Proteomes" id="UP000194218"/>
    </source>
</evidence>
<dbReference type="EMBL" id="CP021121">
    <property type="protein sequence ID" value="ARQ68568.1"/>
    <property type="molecule type" value="Genomic_DNA"/>
</dbReference>